<sequence>MSVQEFFDFCRKGNLEKSSQWIQHKAKKPKLSFLRPNTPNNGWLSNLRDPSTAYTALHWAALNGHYEIVQLLVLQDQQLVTAKDKRGCLPLHLAAWNGHHQIVQFLLESEISTIDEVNNAKETALHLAAQHGNGKVVAILLQKQASARLRNARFETALDIAARTGKENVCRLLICHCPELLLQTAAECSRSENKTISKHIVYPLHVAAKHGHIECLRVFCESGFDVNYVTEEGTALHVAALYGQVEAVKLLLRNGIDIYVKDCQGKTVLEKLEEHETQRTSDLTQIMQNRERWAECRKLIEEYANENDRYHNSSSKNQEKESVWRTLPENSLAVNHQLTSKRISTASSNGGIYYPPSMTVEHVIMDDDDHNRASAVSTITLSTQHCDPNLSFNDSVGHETYSNSSSVSPSIASTSSQVRAMPKFPVTSPNAKARHVNTNRFGKPFLINGIEAKMPSNSTLNSESSCSYQPPPSYETWQQKQAHKLFQDNMNNSPLNSPSYRNIPQPYDNAPFAGHRKWDHACQNKGLPNEHQTFQSGTVGFSNGKNLAKSNHVVRNDGTQTIPAVKLTSYRPTILNGVFDERIKEQPEKPVHPPSLPPKPRLKDSKSTEFDKKSSKQTPVVTFASSTLERSVPVDQVKHNGGMNGKAPLALPEEIGGSTCTSIVSMSPERVLHPIDERLRRSMTVNSEDRTLVSMHEDFSAHRSEEKLDALTEKSTPSTNSAVVSSPQSIDTVESSCSLPQVSQLSSSSVSSIRPCSTEMPDKSDSSNVVISLRGKSKNRQPSQASTIAEIEIDQVEEWKKIEDILNAIRRDSLFAEPTNSPVAVTVRNRKSQALTLQMSSVNANGSPPRNSNISYPSEAEDLSNLTDALSEKLALSPVAEWLGNQVGLPLARSAEVGAILEKNGFDQVNFLKGSLTKEIMAEMGIDKSIQHQISVHLENQVCKIPSINKFEYASDWLSSLKLIDYLGLFAVEDLTSTKKIEAANLTPMDIRLMGITLPGHLERIHKSIKLACRPTSSLSAVPTAKAPSTSSIATTEQGTDPSEEELLKARASTLMYTCVPYSAHYLGSSEISNVEGAEDCRRAMNTMKSRIRQINKVPQVLLEISINGVTVLDSTTNRIMVRHEINRIQVVCQDELDLNCFAYLFQDGERNFCHVYCVLTADMAKDIIKTLGCAFNLAYKLALGNTGQ</sequence>
<name>A0AC34Q500_9BILA</name>
<dbReference type="WBParaSite" id="JU765_v2.g13057.t1">
    <property type="protein sequence ID" value="JU765_v2.g13057.t1"/>
    <property type="gene ID" value="JU765_v2.g13057"/>
</dbReference>
<evidence type="ECO:0000313" key="1">
    <source>
        <dbReference type="Proteomes" id="UP000887576"/>
    </source>
</evidence>
<evidence type="ECO:0000313" key="2">
    <source>
        <dbReference type="WBParaSite" id="JU765_v2.g13057.t1"/>
    </source>
</evidence>
<organism evidence="1 2">
    <name type="scientific">Panagrolaimus sp. JU765</name>
    <dbReference type="NCBI Taxonomy" id="591449"/>
    <lineage>
        <taxon>Eukaryota</taxon>
        <taxon>Metazoa</taxon>
        <taxon>Ecdysozoa</taxon>
        <taxon>Nematoda</taxon>
        <taxon>Chromadorea</taxon>
        <taxon>Rhabditida</taxon>
        <taxon>Tylenchina</taxon>
        <taxon>Panagrolaimomorpha</taxon>
        <taxon>Panagrolaimoidea</taxon>
        <taxon>Panagrolaimidae</taxon>
        <taxon>Panagrolaimus</taxon>
    </lineage>
</organism>
<dbReference type="Proteomes" id="UP000887576">
    <property type="component" value="Unplaced"/>
</dbReference>
<protein>
    <submittedName>
        <fullName evidence="2">Ankyrin repeat and sterile alpha motif domain-containing protein 1B</fullName>
    </submittedName>
</protein>
<reference evidence="2" key="1">
    <citation type="submission" date="2022-11" db="UniProtKB">
        <authorList>
            <consortium name="WormBaseParasite"/>
        </authorList>
    </citation>
    <scope>IDENTIFICATION</scope>
</reference>
<accession>A0AC34Q500</accession>
<proteinExistence type="predicted"/>